<comment type="caution">
    <text evidence="2">The sequence shown here is derived from an EMBL/GenBank/DDBJ whole genome shotgun (WGS) entry which is preliminary data.</text>
</comment>
<accession>A0A835S8U0</accession>
<dbReference type="SUPFAM" id="SSF69000">
    <property type="entry name" value="FAD-dependent thiol oxidase"/>
    <property type="match status" value="1"/>
</dbReference>
<dbReference type="InterPro" id="IPR036774">
    <property type="entry name" value="ERV/ALR_sulphydryl_oxid_sf"/>
</dbReference>
<evidence type="ECO:0000256" key="1">
    <source>
        <dbReference type="SAM" id="Phobius"/>
    </source>
</evidence>
<keyword evidence="1" id="KW-0812">Transmembrane</keyword>
<protein>
    <recommendedName>
        <fullName evidence="4">Thiol oxidase</fullName>
    </recommendedName>
</protein>
<evidence type="ECO:0000313" key="3">
    <source>
        <dbReference type="Proteomes" id="UP000650467"/>
    </source>
</evidence>
<evidence type="ECO:0000313" key="2">
    <source>
        <dbReference type="EMBL" id="KAG2422439.1"/>
    </source>
</evidence>
<organism evidence="2 3">
    <name type="scientific">Chlamydomonas incerta</name>
    <dbReference type="NCBI Taxonomy" id="51695"/>
    <lineage>
        <taxon>Eukaryota</taxon>
        <taxon>Viridiplantae</taxon>
        <taxon>Chlorophyta</taxon>
        <taxon>core chlorophytes</taxon>
        <taxon>Chlorophyceae</taxon>
        <taxon>CS clade</taxon>
        <taxon>Chlamydomonadales</taxon>
        <taxon>Chlamydomonadaceae</taxon>
        <taxon>Chlamydomonas</taxon>
    </lineage>
</organism>
<dbReference type="Proteomes" id="UP000650467">
    <property type="component" value="Unassembled WGS sequence"/>
</dbReference>
<dbReference type="EMBL" id="JAEHOC010000106">
    <property type="protein sequence ID" value="KAG2422439.1"/>
    <property type="molecule type" value="Genomic_DNA"/>
</dbReference>
<keyword evidence="1" id="KW-0472">Membrane</keyword>
<name>A0A835S8U0_CHLIN</name>
<dbReference type="GO" id="GO:0016972">
    <property type="term" value="F:thiol oxidase activity"/>
    <property type="evidence" value="ECO:0007669"/>
    <property type="project" value="InterPro"/>
</dbReference>
<feature type="transmembrane region" description="Helical" evidence="1">
    <location>
        <begin position="683"/>
        <end position="708"/>
    </location>
</feature>
<proteinExistence type="predicted"/>
<dbReference type="Gene3D" id="1.20.120.310">
    <property type="entry name" value="ERV/ALR sulfhydryl oxidase domain"/>
    <property type="match status" value="1"/>
</dbReference>
<reference evidence="2" key="1">
    <citation type="journal article" date="2020" name="bioRxiv">
        <title>Comparative genomics of Chlamydomonas.</title>
        <authorList>
            <person name="Craig R.J."/>
            <person name="Hasan A.R."/>
            <person name="Ness R.W."/>
            <person name="Keightley P.D."/>
        </authorList>
    </citation>
    <scope>NUCLEOTIDE SEQUENCE</scope>
    <source>
        <strain evidence="2">SAG 7.73</strain>
    </source>
</reference>
<gene>
    <name evidence="2" type="ORF">HXX76_016009</name>
</gene>
<evidence type="ECO:0008006" key="4">
    <source>
        <dbReference type="Google" id="ProtNLM"/>
    </source>
</evidence>
<sequence length="716" mass="78887">MRLSNVQVETVAQLACSMGLANVRHLNLGACCQWAQTSMSALYPEMAAAMPHLQSIEVPLTSCVRGLEALAGLTSVRAVPINVHLGTPLLIADACSLVQLPNLQRLELCLSTYGPRHRLQEDEWQHGGLAHPEDAAALSGAAKPCIKEQLYALRMLAASAPKKRLEVVLEDLCTVAQGQQLLDGMVSGVPTSVTFGILRLELRVWNVDIGRMIQRVCGMVRCGHFENVRHLQLGACSLVSKPLVHEYRSLAAAVPHLQILELPMASCIRGVEALQGLRVLQVTSRIQFMVHLLSVADARSLQQLPHLNQLSLSLGRRCMAGLAWGQPWDAAGLEHPEDEDLLSEMAQMEQFFALRLLIGSPPKSLRTLHFSVLSHTDEDLALNAAVGFSGDGRVHSIDMGDVHGLCGVPRYLAAVVLPVLEATTGGCLQRLTMNISCDNDVERRAALYRRLRVCTHAATPLARLARATKAIHPAFYLRLPHPFEGGRLLPDARATLTNIVEMLGFLPTCISFHKRGSKSADQEEMLITNRGLPFCGENPSVVRLTLSDVLVSVLAQFWVSWLVWLLGTRIGRHAPRWALHRCLPGRACSVQPLWLAFNRVPQPKPRQLDFLFVLARLHRELHQNYRRHLTELPIEPYLASGTRLFEWTVLLHNTVNRELGKPEWTLAQARSVHQVAPADLAKIGWGVAGAVAAVTLLALLLGFAVKFVKKTKGKVR</sequence>
<keyword evidence="3" id="KW-1185">Reference proteome</keyword>
<dbReference type="AlphaFoldDB" id="A0A835S8U0"/>
<keyword evidence="1" id="KW-1133">Transmembrane helix</keyword>